<dbReference type="AlphaFoldDB" id="A0A7W7CJ24"/>
<accession>A0A7W7CJ24</accession>
<evidence type="ECO:0000313" key="2">
    <source>
        <dbReference type="Proteomes" id="UP000533598"/>
    </source>
</evidence>
<protein>
    <recommendedName>
        <fullName evidence="3">DUF4280 domain-containing protein</fullName>
    </recommendedName>
</protein>
<reference evidence="1 2" key="1">
    <citation type="submission" date="2020-08" db="EMBL/GenBank/DDBJ databases">
        <title>Sequencing the genomes of 1000 actinobacteria strains.</title>
        <authorList>
            <person name="Klenk H.-P."/>
        </authorList>
    </citation>
    <scope>NUCLEOTIDE SEQUENCE [LARGE SCALE GENOMIC DNA]</scope>
    <source>
        <strain evidence="1 2">DSM 44230</strain>
    </source>
</reference>
<dbReference type="EMBL" id="JACHMH010000001">
    <property type="protein sequence ID" value="MBB4682080.1"/>
    <property type="molecule type" value="Genomic_DNA"/>
</dbReference>
<evidence type="ECO:0000313" key="1">
    <source>
        <dbReference type="EMBL" id="MBB4682080.1"/>
    </source>
</evidence>
<dbReference type="Proteomes" id="UP000533598">
    <property type="component" value="Unassembled WGS sequence"/>
</dbReference>
<proteinExistence type="predicted"/>
<organism evidence="1 2">
    <name type="scientific">Crossiella cryophila</name>
    <dbReference type="NCBI Taxonomy" id="43355"/>
    <lineage>
        <taxon>Bacteria</taxon>
        <taxon>Bacillati</taxon>
        <taxon>Actinomycetota</taxon>
        <taxon>Actinomycetes</taxon>
        <taxon>Pseudonocardiales</taxon>
        <taxon>Pseudonocardiaceae</taxon>
        <taxon>Crossiella</taxon>
    </lineage>
</organism>
<dbReference type="RefSeq" id="WP_185009105.1">
    <property type="nucleotide sequence ID" value="NZ_BAAAUI010000061.1"/>
</dbReference>
<name>A0A7W7CJ24_9PSEU</name>
<sequence>MSMNLLHVNATVTCPHGGQATVSPGQNRVAVSSQLVAVQSDIYTISGCPFTVGSKPQPCLTIRWVRPSVSIKVNGVPALLEDSVGLCLSAEQIPQGPPRIVTVQRRAGGR</sequence>
<evidence type="ECO:0008006" key="3">
    <source>
        <dbReference type="Google" id="ProtNLM"/>
    </source>
</evidence>
<keyword evidence="2" id="KW-1185">Reference proteome</keyword>
<comment type="caution">
    <text evidence="1">The sequence shown here is derived from an EMBL/GenBank/DDBJ whole genome shotgun (WGS) entry which is preliminary data.</text>
</comment>
<gene>
    <name evidence="1" type="ORF">HNR67_008198</name>
</gene>